<accession>A0AB73H0M4</accession>
<evidence type="ECO:0000313" key="1">
    <source>
        <dbReference type="EMBL" id="MBB5671872.1"/>
    </source>
</evidence>
<dbReference type="RefSeq" id="WP_126966331.1">
    <property type="nucleotide sequence ID" value="NZ_CP090441.1"/>
</dbReference>
<gene>
    <name evidence="1" type="ORF">FHR65_003457</name>
</gene>
<sequence length="131" mass="15063">MTDPGRRYAIEGKRPSSADHMLYAASLCAVTARNAYYLIPPYQKYISRVMLVKSTLRSKSRRAPNLSLPEIHNAGLKCWFIDTQVKYYYLYAFILASWLRLLPEHCGNKKAALPKERGLDCSDLYVDDLRV</sequence>
<protein>
    <submittedName>
        <fullName evidence="1">Uncharacterized protein</fullName>
    </submittedName>
</protein>
<dbReference type="Proteomes" id="UP000528595">
    <property type="component" value="Unassembled WGS sequence"/>
</dbReference>
<comment type="caution">
    <text evidence="1">The sequence shown here is derived from an EMBL/GenBank/DDBJ whole genome shotgun (WGS) entry which is preliminary data.</text>
</comment>
<dbReference type="AlphaFoldDB" id="A0AB73H0M4"/>
<dbReference type="GeneID" id="57957070"/>
<organism evidence="1">
    <name type="scientific">Xanthomonas arboricola</name>
    <dbReference type="NCBI Taxonomy" id="56448"/>
    <lineage>
        <taxon>Bacteria</taxon>
        <taxon>Pseudomonadati</taxon>
        <taxon>Pseudomonadota</taxon>
        <taxon>Gammaproteobacteria</taxon>
        <taxon>Lysobacterales</taxon>
        <taxon>Lysobacteraceae</taxon>
        <taxon>Xanthomonas</taxon>
    </lineage>
</organism>
<proteinExistence type="predicted"/>
<dbReference type="EMBL" id="JACIIQ010000016">
    <property type="protein sequence ID" value="MBB5671872.1"/>
    <property type="molecule type" value="Genomic_DNA"/>
</dbReference>
<name>A0AB73H0M4_9XANT</name>
<reference evidence="1" key="1">
    <citation type="submission" date="2020-08" db="EMBL/GenBank/DDBJ databases">
        <title>Studying the diversity of plant-associated saprophytic bacteria and their role in host health and plant-pathogen interactions.</title>
        <authorList>
            <person name="Potnis N."/>
        </authorList>
    </citation>
    <scope>NUCLEOTIDE SEQUENCE</scope>
    <source>
        <strain evidence="1">F21</strain>
    </source>
</reference>